<evidence type="ECO:0000256" key="1">
    <source>
        <dbReference type="ARBA" id="ARBA00022722"/>
    </source>
</evidence>
<dbReference type="InterPro" id="IPR011604">
    <property type="entry name" value="PDDEXK-like_dom_sf"/>
</dbReference>
<organism evidence="19 20">
    <name type="scientific">Cyanobium usitatum str. Tous</name>
    <dbReference type="NCBI Taxonomy" id="2116684"/>
    <lineage>
        <taxon>Bacteria</taxon>
        <taxon>Bacillati</taxon>
        <taxon>Cyanobacteriota</taxon>
        <taxon>Cyanophyceae</taxon>
        <taxon>Synechococcales</taxon>
        <taxon>Prochlorococcaceae</taxon>
        <taxon>Cyanobium</taxon>
    </lineage>
</organism>
<dbReference type="GO" id="GO:0000725">
    <property type="term" value="P:recombinational repair"/>
    <property type="evidence" value="ECO:0007669"/>
    <property type="project" value="TreeGrafter"/>
</dbReference>
<evidence type="ECO:0000256" key="14">
    <source>
        <dbReference type="ARBA" id="ARBA00034808"/>
    </source>
</evidence>
<dbReference type="Gene3D" id="1.10.3170.10">
    <property type="entry name" value="Recbcd, chain B, domain 2"/>
    <property type="match status" value="1"/>
</dbReference>
<evidence type="ECO:0000256" key="12">
    <source>
        <dbReference type="ARBA" id="ARBA00023235"/>
    </source>
</evidence>
<dbReference type="InterPro" id="IPR011335">
    <property type="entry name" value="Restrct_endonuc-II-like"/>
</dbReference>
<evidence type="ECO:0000256" key="16">
    <source>
        <dbReference type="PROSITE-ProRule" id="PRU00560"/>
    </source>
</evidence>
<evidence type="ECO:0000313" key="19">
    <source>
        <dbReference type="EMBL" id="PSJ04332.1"/>
    </source>
</evidence>
<dbReference type="OrthoDB" id="9810135at2"/>
<evidence type="ECO:0000259" key="17">
    <source>
        <dbReference type="PROSITE" id="PS51198"/>
    </source>
</evidence>
<dbReference type="Gene3D" id="3.90.320.10">
    <property type="match status" value="1"/>
</dbReference>
<dbReference type="HAMAP" id="MF_01485">
    <property type="entry name" value="RecB"/>
    <property type="match status" value="1"/>
</dbReference>
<comment type="caution">
    <text evidence="19">The sequence shown here is derived from an EMBL/GenBank/DDBJ whole genome shotgun (WGS) entry which is preliminary data.</text>
</comment>
<name>A0A2P7MT06_9CYAN</name>
<keyword evidence="2" id="KW-0479">Metal-binding</keyword>
<keyword evidence="7" id="KW-0269">Exonuclease</keyword>
<keyword evidence="9" id="KW-0460">Magnesium</keyword>
<dbReference type="SUPFAM" id="SSF52540">
    <property type="entry name" value="P-loop containing nucleoside triphosphate hydrolases"/>
    <property type="match status" value="1"/>
</dbReference>
<protein>
    <recommendedName>
        <fullName evidence="14">DNA 3'-5' helicase</fullName>
        <ecNumber evidence="14">5.6.2.4</ecNumber>
    </recommendedName>
</protein>
<dbReference type="GO" id="GO:0005829">
    <property type="term" value="C:cytosol"/>
    <property type="evidence" value="ECO:0007669"/>
    <property type="project" value="TreeGrafter"/>
</dbReference>
<evidence type="ECO:0000256" key="10">
    <source>
        <dbReference type="ARBA" id="ARBA00023125"/>
    </source>
</evidence>
<dbReference type="Gene3D" id="3.40.50.300">
    <property type="entry name" value="P-loop containing nucleotide triphosphate hydrolases"/>
    <property type="match status" value="3"/>
</dbReference>
<dbReference type="Proteomes" id="UP000243002">
    <property type="component" value="Unassembled WGS sequence"/>
</dbReference>
<keyword evidence="10" id="KW-0238">DNA-binding</keyword>
<evidence type="ECO:0000256" key="3">
    <source>
        <dbReference type="ARBA" id="ARBA00022741"/>
    </source>
</evidence>
<evidence type="ECO:0000256" key="13">
    <source>
        <dbReference type="ARBA" id="ARBA00034617"/>
    </source>
</evidence>
<evidence type="ECO:0000313" key="20">
    <source>
        <dbReference type="Proteomes" id="UP000243002"/>
    </source>
</evidence>
<evidence type="ECO:0000256" key="11">
    <source>
        <dbReference type="ARBA" id="ARBA00023204"/>
    </source>
</evidence>
<feature type="binding site" evidence="16">
    <location>
        <begin position="41"/>
        <end position="48"/>
    </location>
    <ligand>
        <name>ATP</name>
        <dbReference type="ChEBI" id="CHEBI:30616"/>
    </ligand>
</feature>
<proteinExistence type="inferred from homology"/>
<keyword evidence="8 16" id="KW-0067">ATP-binding</keyword>
<dbReference type="GO" id="GO:0003677">
    <property type="term" value="F:DNA binding"/>
    <property type="evidence" value="ECO:0007669"/>
    <property type="project" value="UniProtKB-KW"/>
</dbReference>
<feature type="domain" description="UvrD-like helicase ATP-binding" evidence="17">
    <location>
        <begin position="20"/>
        <end position="492"/>
    </location>
</feature>
<dbReference type="Gene3D" id="1.10.486.10">
    <property type="entry name" value="PCRA, domain 4"/>
    <property type="match status" value="1"/>
</dbReference>
<keyword evidence="6 16" id="KW-0347">Helicase</keyword>
<evidence type="ECO:0000256" key="5">
    <source>
        <dbReference type="ARBA" id="ARBA00022801"/>
    </source>
</evidence>
<dbReference type="PROSITE" id="PS51198">
    <property type="entry name" value="UVRD_HELICASE_ATP_BIND"/>
    <property type="match status" value="1"/>
</dbReference>
<reference evidence="19 20" key="1">
    <citation type="journal article" date="2018" name="Environ. Microbiol.">
        <title>Ecological and genomic features of two widespread freshwater picocyanobacteria.</title>
        <authorList>
            <person name="Cabello-Yeves P.J."/>
            <person name="Picazo A."/>
            <person name="Camacho A."/>
            <person name="Callieri C."/>
            <person name="Rosselli R."/>
            <person name="Roda-Garcia J.J."/>
            <person name="Coutinho F.H."/>
            <person name="Rodriguez-Valera F."/>
        </authorList>
    </citation>
    <scope>NUCLEOTIDE SEQUENCE [LARGE SCALE GENOMIC DNA]</scope>
    <source>
        <strain evidence="19 20">Tous</strain>
    </source>
</reference>
<evidence type="ECO:0000256" key="7">
    <source>
        <dbReference type="ARBA" id="ARBA00022839"/>
    </source>
</evidence>
<evidence type="ECO:0000256" key="2">
    <source>
        <dbReference type="ARBA" id="ARBA00022723"/>
    </source>
</evidence>
<comment type="catalytic activity">
    <reaction evidence="13">
        <text>Couples ATP hydrolysis with the unwinding of duplex DNA by translocating in the 3'-5' direction.</text>
        <dbReference type="EC" id="5.6.2.4"/>
    </reaction>
</comment>
<feature type="domain" description="UvrD-like helicase C-terminal" evidence="18">
    <location>
        <begin position="519"/>
        <end position="779"/>
    </location>
</feature>
<keyword evidence="11" id="KW-0234">DNA repair</keyword>
<dbReference type="GO" id="GO:0043138">
    <property type="term" value="F:3'-5' DNA helicase activity"/>
    <property type="evidence" value="ECO:0007669"/>
    <property type="project" value="UniProtKB-EC"/>
</dbReference>
<dbReference type="EC" id="5.6.2.4" evidence="14"/>
<evidence type="ECO:0000256" key="15">
    <source>
        <dbReference type="ARBA" id="ARBA00048988"/>
    </source>
</evidence>
<keyword evidence="12" id="KW-0413">Isomerase</keyword>
<keyword evidence="4" id="KW-0227">DNA damage</keyword>
<dbReference type="InterPro" id="IPR000212">
    <property type="entry name" value="DNA_helicase_UvrD/REP"/>
</dbReference>
<sequence>MNLSAGSDQALASEQALPLPLPQPFEANAFPLDPGLRLLEASAGTGKTFALAQLVLRYVAEAELGLRQLLVVTFTEAAAAELRDRIGQRLQRALAGLENPDLEPPDPTLAAWLEQQRPRAEKLRARLLLALEELDAADITTIHSFCRRTLQRHALEAGLPPELQLETDKGTLVRQVAHDYWQQQVLPLPSHLLAGLQQQVGGPETLEGLLRQLDGDPALGLDYLPATLRTDAPLAPQLEALWNEAWHNFQQLWASHGQALEAGFCAAASQWRGQGFKTTSPYVPKPTKDRCALVRGWIAAQPIGGDYGATAGSQGGGQGLLRDYFHPGAFLKVARSLEPGDGKGPGPSLPERPLQEAIAQVLDGPAEALVLHACHWGRAELGRRRRQSGRLGFAQLLEGLDPGEQASTPLLEAVGARYAVALIDEFQDTDPIQWRILSRAFQPERHRLVMVGDPKQAIYRFRGGDLRTYLLARQAAASFGGISSLRDNYRSSEALVAGLNGLMGPGLRRSDLAVPAVRPQATDTKLLLPAGQHPLQLLWLGGSRLAGEKPPSRSALERQLPDQIACFSAELLNQGLMQQRGEQRQPLGPNDLCVLVGTHRQAEAQRAALDRCGIASKLVSQGDVFESAGASALQRLLDALAEPGRTQRLRLLAASPLLGWSAEQIASASPEAWSNLAARLAQLAVELPRRGLLGVLASLLEQKGLAQLSLGGRLLADLQQCGELVAVRLHADQLGPAAAADWLRRLRLDPDRDIPDAHQPHSDVVDEAVSVLTVHRSKGLEYPVVICPYLWQAGAESRSGQSIGVRWHPGGPGGGQPEAVLDLHLNNNWGPGQGASQQQLGAELQERERLAYVAATRAKLLLVLAWGPALGQQGNPLHPWLFDQEQPPASDHDPYIGRSDAEWRERLEQAIARRQLPLTLVQPPASGQHSQLKPGPAAAGLSLQRGPVPSHGFDSSWGRSSYTSWTQGSHSAAPAAVEEGRETDALVTELEALASPGADSQDSPLAPFPRGAQAGDCLHRILEQLDYCQPLAVQAELVERELQRAGIAAQHGEAVLVGLEQLRHTPLGGPCNDFSLAQLEPGARLNEMNFDLPLGLVRTPDLARPFADHPEGWFGSAYAEQLAQLKVESRGFLTGSIDLVFRQGERWWVADWKSNWLGQRDDQGQPLHCGPRHYGAAAMAELMAANHYPLQAHLYLVALHRYLRWRLPGYRPEQHLGGYVYVFLRGVPGPTTASAVPGMFVEQPPLARLLQLDQALGGTP</sequence>
<keyword evidence="5 16" id="KW-0378">Hydrolase</keyword>
<dbReference type="PANTHER" id="PTHR11070:SF23">
    <property type="entry name" value="RECBCD ENZYME SUBUNIT RECB"/>
    <property type="match status" value="1"/>
</dbReference>
<dbReference type="GO" id="GO:0009338">
    <property type="term" value="C:exodeoxyribonuclease V complex"/>
    <property type="evidence" value="ECO:0007669"/>
    <property type="project" value="TreeGrafter"/>
</dbReference>
<keyword evidence="1" id="KW-0540">Nuclease</keyword>
<gene>
    <name evidence="19" type="ORF">C7K55_10980</name>
</gene>
<dbReference type="GO" id="GO:0008854">
    <property type="term" value="F:exodeoxyribonuclease V activity"/>
    <property type="evidence" value="ECO:0007669"/>
    <property type="project" value="InterPro"/>
</dbReference>
<dbReference type="GO" id="GO:0005524">
    <property type="term" value="F:ATP binding"/>
    <property type="evidence" value="ECO:0007669"/>
    <property type="project" value="UniProtKB-UniRule"/>
</dbReference>
<dbReference type="InterPro" id="IPR027417">
    <property type="entry name" value="P-loop_NTPase"/>
</dbReference>
<evidence type="ECO:0000256" key="9">
    <source>
        <dbReference type="ARBA" id="ARBA00022842"/>
    </source>
</evidence>
<evidence type="ECO:0000259" key="18">
    <source>
        <dbReference type="PROSITE" id="PS51217"/>
    </source>
</evidence>
<keyword evidence="20" id="KW-1185">Reference proteome</keyword>
<dbReference type="InterPro" id="IPR014016">
    <property type="entry name" value="UvrD-like_ATP-bd"/>
</dbReference>
<dbReference type="PANTHER" id="PTHR11070">
    <property type="entry name" value="UVRD / RECB / PCRA DNA HELICASE FAMILY MEMBER"/>
    <property type="match status" value="1"/>
</dbReference>
<accession>A0A2P7MT06</accession>
<dbReference type="InterPro" id="IPR014017">
    <property type="entry name" value="DNA_helicase_UvrD-like_C"/>
</dbReference>
<dbReference type="GO" id="GO:0046872">
    <property type="term" value="F:metal ion binding"/>
    <property type="evidence" value="ECO:0007669"/>
    <property type="project" value="UniProtKB-KW"/>
</dbReference>
<dbReference type="PROSITE" id="PS51217">
    <property type="entry name" value="UVRD_HELICASE_CTER"/>
    <property type="match status" value="1"/>
</dbReference>
<comment type="catalytic activity">
    <reaction evidence="15">
        <text>ATP + H2O = ADP + phosphate + H(+)</text>
        <dbReference type="Rhea" id="RHEA:13065"/>
        <dbReference type="ChEBI" id="CHEBI:15377"/>
        <dbReference type="ChEBI" id="CHEBI:15378"/>
        <dbReference type="ChEBI" id="CHEBI:30616"/>
        <dbReference type="ChEBI" id="CHEBI:43474"/>
        <dbReference type="ChEBI" id="CHEBI:456216"/>
        <dbReference type="EC" id="5.6.2.4"/>
    </reaction>
</comment>
<dbReference type="Pfam" id="PF13361">
    <property type="entry name" value="UvrD_C"/>
    <property type="match status" value="1"/>
</dbReference>
<dbReference type="Pfam" id="PF00580">
    <property type="entry name" value="UvrD-helicase"/>
    <property type="match status" value="2"/>
</dbReference>
<evidence type="ECO:0000256" key="8">
    <source>
        <dbReference type="ARBA" id="ARBA00022840"/>
    </source>
</evidence>
<dbReference type="SUPFAM" id="SSF52980">
    <property type="entry name" value="Restriction endonuclease-like"/>
    <property type="match status" value="1"/>
</dbReference>
<dbReference type="CDD" id="cd22352">
    <property type="entry name" value="RecB_C-like"/>
    <property type="match status" value="1"/>
</dbReference>
<dbReference type="InterPro" id="IPR004586">
    <property type="entry name" value="RecB"/>
</dbReference>
<evidence type="ECO:0000256" key="6">
    <source>
        <dbReference type="ARBA" id="ARBA00022806"/>
    </source>
</evidence>
<dbReference type="RefSeq" id="WP_106632772.1">
    <property type="nucleotide sequence ID" value="NZ_PXXO01000013.1"/>
</dbReference>
<dbReference type="AlphaFoldDB" id="A0A2P7MT06"/>
<evidence type="ECO:0000256" key="4">
    <source>
        <dbReference type="ARBA" id="ARBA00022763"/>
    </source>
</evidence>
<dbReference type="EMBL" id="PXXO01000013">
    <property type="protein sequence ID" value="PSJ04332.1"/>
    <property type="molecule type" value="Genomic_DNA"/>
</dbReference>
<keyword evidence="3 16" id="KW-0547">Nucleotide-binding</keyword>